<evidence type="ECO:0000313" key="7">
    <source>
        <dbReference type="EMBL" id="MEZ0452517.1"/>
    </source>
</evidence>
<dbReference type="PROSITE" id="PS50059">
    <property type="entry name" value="FKBP_PPIASE"/>
    <property type="match status" value="1"/>
</dbReference>
<keyword evidence="5" id="KW-0732">Signal</keyword>
<dbReference type="EMBL" id="JBEOQB010000003">
    <property type="protein sequence ID" value="MEZ0452517.1"/>
    <property type="molecule type" value="Genomic_DNA"/>
</dbReference>
<comment type="catalytic activity">
    <reaction evidence="1 4">
        <text>[protein]-peptidylproline (omega=180) = [protein]-peptidylproline (omega=0)</text>
        <dbReference type="Rhea" id="RHEA:16237"/>
        <dbReference type="Rhea" id="RHEA-COMP:10747"/>
        <dbReference type="Rhea" id="RHEA-COMP:10748"/>
        <dbReference type="ChEBI" id="CHEBI:83833"/>
        <dbReference type="ChEBI" id="CHEBI:83834"/>
        <dbReference type="EC" id="5.2.1.8"/>
    </reaction>
</comment>
<feature type="domain" description="PPIase FKBP-type" evidence="6">
    <location>
        <begin position="92"/>
        <end position="211"/>
    </location>
</feature>
<gene>
    <name evidence="7" type="ORF">ABTW24_12995</name>
    <name evidence="8" type="ORF">NCTC11429_02179</name>
</gene>
<dbReference type="Proteomes" id="UP000308196">
    <property type="component" value="Chromosome"/>
</dbReference>
<evidence type="ECO:0000313" key="9">
    <source>
        <dbReference type="Proteomes" id="UP000308196"/>
    </source>
</evidence>
<protein>
    <recommendedName>
        <fullName evidence="2 4">peptidylprolyl isomerase</fullName>
        <ecNumber evidence="2 4">5.2.1.8</ecNumber>
    </recommendedName>
</protein>
<evidence type="ECO:0000313" key="10">
    <source>
        <dbReference type="Proteomes" id="UP001566204"/>
    </source>
</evidence>
<keyword evidence="3 4" id="KW-0697">Rotamase</keyword>
<dbReference type="RefSeq" id="WP_028072025.1">
    <property type="nucleotide sequence ID" value="NZ_CP158797.1"/>
</dbReference>
<keyword evidence="4 8" id="KW-0413">Isomerase</keyword>
<dbReference type="Proteomes" id="UP001566204">
    <property type="component" value="Unassembled WGS sequence"/>
</dbReference>
<dbReference type="GO" id="GO:0003755">
    <property type="term" value="F:peptidyl-prolyl cis-trans isomerase activity"/>
    <property type="evidence" value="ECO:0007669"/>
    <property type="project" value="UniProtKB-KW"/>
</dbReference>
<dbReference type="STRING" id="1123265.GCA_000686625_01046"/>
<dbReference type="InterPro" id="IPR001179">
    <property type="entry name" value="PPIase_FKBP_dom"/>
</dbReference>
<dbReference type="PROSITE" id="PS51257">
    <property type="entry name" value="PROKAR_LIPOPROTEIN"/>
    <property type="match status" value="1"/>
</dbReference>
<evidence type="ECO:0000256" key="3">
    <source>
        <dbReference type="ARBA" id="ARBA00023110"/>
    </source>
</evidence>
<reference evidence="7 10" key="2">
    <citation type="submission" date="2024-06" db="EMBL/GenBank/DDBJ databases">
        <title>Soil Sphingobacterium thalpophilum.</title>
        <authorList>
            <person name="Yang J."/>
            <person name="Li J."/>
        </authorList>
    </citation>
    <scope>NUCLEOTIDE SEQUENCE [LARGE SCALE GENOMIC DNA]</scope>
    <source>
        <strain evidence="7 10">22g91tb</strain>
    </source>
</reference>
<dbReference type="EMBL" id="LR590484">
    <property type="protein sequence ID" value="VTR39452.1"/>
    <property type="molecule type" value="Genomic_DNA"/>
</dbReference>
<evidence type="ECO:0000256" key="2">
    <source>
        <dbReference type="ARBA" id="ARBA00013194"/>
    </source>
</evidence>
<dbReference type="EC" id="5.2.1.8" evidence="2 4"/>
<evidence type="ECO:0000256" key="5">
    <source>
        <dbReference type="SAM" id="SignalP"/>
    </source>
</evidence>
<keyword evidence="10" id="KW-1185">Reference proteome</keyword>
<dbReference type="Gene3D" id="3.10.50.40">
    <property type="match status" value="1"/>
</dbReference>
<evidence type="ECO:0000256" key="4">
    <source>
        <dbReference type="PROSITE-ProRule" id="PRU00277"/>
    </source>
</evidence>
<reference evidence="8 9" key="1">
    <citation type="submission" date="2019-05" db="EMBL/GenBank/DDBJ databases">
        <authorList>
            <consortium name="Pathogen Informatics"/>
        </authorList>
    </citation>
    <scope>NUCLEOTIDE SEQUENCE [LARGE SCALE GENOMIC DNA]</scope>
    <source>
        <strain evidence="8 9">NCTC11429</strain>
    </source>
</reference>
<evidence type="ECO:0000259" key="6">
    <source>
        <dbReference type="PROSITE" id="PS50059"/>
    </source>
</evidence>
<organism evidence="8 9">
    <name type="scientific">Sphingobacterium thalpophilum</name>
    <dbReference type="NCBI Taxonomy" id="259"/>
    <lineage>
        <taxon>Bacteria</taxon>
        <taxon>Pseudomonadati</taxon>
        <taxon>Bacteroidota</taxon>
        <taxon>Sphingobacteriia</taxon>
        <taxon>Sphingobacteriales</taxon>
        <taxon>Sphingobacteriaceae</taxon>
        <taxon>Sphingobacterium</taxon>
    </lineage>
</organism>
<proteinExistence type="predicted"/>
<sequence>MKNITKFLMAFLCLGMIFASCSKGDDINWDELEEKARQEQIRRYKTKKEQALQIKTYAEAEFTNPKFSSDSTGIWYEVINEGTGDAYDYTIPAKVSVNYKGELMNETVFAATKEGTPANYANLGYTFNETTQGQFLGSCWYFAFLPASVNKNGIEQKIYGLLEKGLKKGSKIRFITPSIWGFDNREYKIGDGPTIPANSPLIYTIEVVSIEKATN</sequence>
<dbReference type="AlphaFoldDB" id="A0A4U9V3R4"/>
<feature type="signal peptide" evidence="5">
    <location>
        <begin position="1"/>
        <end position="24"/>
    </location>
</feature>
<dbReference type="KEGG" id="stha:NCTC11429_02179"/>
<dbReference type="GeneID" id="78462904"/>
<dbReference type="InterPro" id="IPR046357">
    <property type="entry name" value="PPIase_dom_sf"/>
</dbReference>
<name>A0A4U9V3R4_9SPHI</name>
<accession>A0A4U9V3R4</accession>
<dbReference type="SUPFAM" id="SSF54534">
    <property type="entry name" value="FKBP-like"/>
    <property type="match status" value="1"/>
</dbReference>
<evidence type="ECO:0000256" key="1">
    <source>
        <dbReference type="ARBA" id="ARBA00000971"/>
    </source>
</evidence>
<feature type="chain" id="PRO_5020721434" description="peptidylprolyl isomerase" evidence="5">
    <location>
        <begin position="25"/>
        <end position="215"/>
    </location>
</feature>
<evidence type="ECO:0000313" key="8">
    <source>
        <dbReference type="EMBL" id="VTR39452.1"/>
    </source>
</evidence>